<evidence type="ECO:0000313" key="2">
    <source>
        <dbReference type="Proteomes" id="UP000006265"/>
    </source>
</evidence>
<dbReference type="Proteomes" id="UP000006265">
    <property type="component" value="Unassembled WGS sequence"/>
</dbReference>
<organism evidence="1 2">
    <name type="scientific">Mycolicibacterium hassiacum (strain DSM 44199 / CIP 105218 / JCM 12690 / 3849)</name>
    <name type="common">Mycobacterium hassiacum</name>
    <dbReference type="NCBI Taxonomy" id="1122247"/>
    <lineage>
        <taxon>Bacteria</taxon>
        <taxon>Bacillati</taxon>
        <taxon>Actinomycetota</taxon>
        <taxon>Actinomycetes</taxon>
        <taxon>Mycobacteriales</taxon>
        <taxon>Mycobacteriaceae</taxon>
        <taxon>Mycolicibacterium</taxon>
    </lineage>
</organism>
<dbReference type="Pfam" id="PF10821">
    <property type="entry name" value="DUF2567"/>
    <property type="match status" value="1"/>
</dbReference>
<accession>K5BBE4</accession>
<dbReference type="RefSeq" id="WP_005627464.1">
    <property type="nucleotide sequence ID" value="NZ_AMRA01000054.1"/>
</dbReference>
<dbReference type="InterPro" id="IPR021213">
    <property type="entry name" value="DUF2567"/>
</dbReference>
<dbReference type="PATRIC" id="fig|1122247.3.peg.2132"/>
<protein>
    <submittedName>
        <fullName evidence="1">Uncharacterized protein</fullName>
    </submittedName>
</protein>
<dbReference type="OrthoDB" id="4761780at2"/>
<reference evidence="1 2" key="1">
    <citation type="journal article" date="2012" name="J. Bacteriol.">
        <title>Genome sequence of Mycobacterium hassiacum DSM 44199, a rare source of heat-stable mycobacterial proteins.</title>
        <authorList>
            <person name="Tiago I."/>
            <person name="Maranha A."/>
            <person name="Mendes V."/>
            <person name="Alarico S."/>
            <person name="Moynihan P.J."/>
            <person name="Clarke A.J."/>
            <person name="Macedo-Ribeiro S."/>
            <person name="Pereira P.J."/>
            <person name="Empadinhas N."/>
        </authorList>
    </citation>
    <scope>NUCLEOTIDE SEQUENCE [LARGE SCALE GENOMIC DNA]</scope>
    <source>
        <strain evidence="2">DSM 44199 / CIP 105218 / JCM 12690 / 3849</strain>
    </source>
</reference>
<dbReference type="STRING" id="1122247.GCA_000379865_00224"/>
<evidence type="ECO:0000313" key="1">
    <source>
        <dbReference type="EMBL" id="EKF23845.1"/>
    </source>
</evidence>
<sequence length="214" mass="21592">MTAASTGVWGSPRIGRGRGALSVIGALAVAGVLTGALWAWLAPPAHGVIALARDGETRVRAYLGNEADHLFLGAALMVGMLSVVAVIAAVAVWQWRAHRGPAMAAALAAGAVLAGGAATAVGAGLVRLRYGGVVGLDEAPVTPDHRVHYFVEAPAVFFGAGPLQAALTIVFPAAIAALVYALCAVATTRDDLGGWPPVDPPRVLTAESDPPSAR</sequence>
<dbReference type="AlphaFoldDB" id="K5BBE4"/>
<proteinExistence type="predicted"/>
<gene>
    <name evidence="1" type="ORF">C731_2213</name>
</gene>
<keyword evidence="2" id="KW-1185">Reference proteome</keyword>
<comment type="caution">
    <text evidence="1">The sequence shown here is derived from an EMBL/GenBank/DDBJ whole genome shotgun (WGS) entry which is preliminary data.</text>
</comment>
<dbReference type="eggNOG" id="ENOG50325BP">
    <property type="taxonomic scope" value="Bacteria"/>
</dbReference>
<dbReference type="EMBL" id="AMRA01000054">
    <property type="protein sequence ID" value="EKF23845.1"/>
    <property type="molecule type" value="Genomic_DNA"/>
</dbReference>
<name>K5BBE4_MYCHD</name>